<dbReference type="PANTHER" id="PTHR46580">
    <property type="entry name" value="SENSOR KINASE-RELATED"/>
    <property type="match status" value="1"/>
</dbReference>
<dbReference type="InterPro" id="IPR028994">
    <property type="entry name" value="Integrin_alpha_N"/>
</dbReference>
<keyword evidence="1 2" id="KW-0732">Signal</keyword>
<dbReference type="Gene3D" id="2.40.128.340">
    <property type="match status" value="1"/>
</dbReference>
<dbReference type="EMBL" id="JBITLE010000006">
    <property type="protein sequence ID" value="MFI7264201.1"/>
    <property type="molecule type" value="Genomic_DNA"/>
</dbReference>
<dbReference type="RefSeq" id="WP_396770187.1">
    <property type="nucleotide sequence ID" value="NZ_JBITLA010000008.1"/>
</dbReference>
<dbReference type="PANTHER" id="PTHR46580:SF2">
    <property type="entry name" value="MAM DOMAIN-CONTAINING PROTEIN"/>
    <property type="match status" value="1"/>
</dbReference>
<dbReference type="Gene3D" id="2.130.10.130">
    <property type="entry name" value="Integrin alpha, N-terminal"/>
    <property type="match status" value="1"/>
</dbReference>
<organism evidence="3 4">
    <name type="scientific">Micromonospora maritima</name>
    <dbReference type="NCBI Taxonomy" id="986711"/>
    <lineage>
        <taxon>Bacteria</taxon>
        <taxon>Bacillati</taxon>
        <taxon>Actinomycetota</taxon>
        <taxon>Actinomycetes</taxon>
        <taxon>Micromonosporales</taxon>
        <taxon>Micromonosporaceae</taxon>
        <taxon>Micromonospora</taxon>
    </lineage>
</organism>
<name>A0ABW7ZMX7_9ACTN</name>
<evidence type="ECO:0000256" key="2">
    <source>
        <dbReference type="SAM" id="SignalP"/>
    </source>
</evidence>
<dbReference type="InterPro" id="IPR013517">
    <property type="entry name" value="FG-GAP"/>
</dbReference>
<keyword evidence="4" id="KW-1185">Reference proteome</keyword>
<dbReference type="Proteomes" id="UP001612812">
    <property type="component" value="Unassembled WGS sequence"/>
</dbReference>
<gene>
    <name evidence="3" type="ORF">ACIBP4_18125</name>
</gene>
<accession>A0ABW7ZMX7</accession>
<evidence type="ECO:0000313" key="3">
    <source>
        <dbReference type="EMBL" id="MFI7264201.1"/>
    </source>
</evidence>
<proteinExistence type="predicted"/>
<dbReference type="SUPFAM" id="SSF69318">
    <property type="entry name" value="Integrin alpha N-terminal domain"/>
    <property type="match status" value="2"/>
</dbReference>
<evidence type="ECO:0000256" key="1">
    <source>
        <dbReference type="ARBA" id="ARBA00022729"/>
    </source>
</evidence>
<sequence length="371" mass="38197">MRMRTLGVPVLAATLTIVLTPVGATAATASFGPRLDVPAGEFAHYVAAGDLDGDGRPDMAVASGTSGTVSVRLSRDGGFRAMPDVPTPSRPMTVDIADVTGDGRPDLVTADLGGTVSVHPGRGDGRFRAARSIDLGGSSNPWGVDAADLDGDRDLDLVVGLTGLPEIHVFRNDGRGRFTAGQIVEFGYGDFNAVRVADLNSDGRADLVATETLASRLAVLLGTGPATFGEPQRINLINDTSPAVLGDYDSDGVLDIVASRRESFADSGWLLHGNGDGTFAEPVTIPVRWSETATGGDFDGDGRADVAFATASVVFVLLGNGDGTFQEALELPVDGQVGVPAAADFNGDGKDDLAVPNGYGLPSTVWVFPTA</sequence>
<comment type="caution">
    <text evidence="3">The sequence shown here is derived from an EMBL/GenBank/DDBJ whole genome shotgun (WGS) entry which is preliminary data.</text>
</comment>
<feature type="chain" id="PRO_5045341313" evidence="2">
    <location>
        <begin position="27"/>
        <end position="371"/>
    </location>
</feature>
<reference evidence="3 4" key="1">
    <citation type="submission" date="2024-10" db="EMBL/GenBank/DDBJ databases">
        <title>The Natural Products Discovery Center: Release of the First 8490 Sequenced Strains for Exploring Actinobacteria Biosynthetic Diversity.</title>
        <authorList>
            <person name="Kalkreuter E."/>
            <person name="Kautsar S.A."/>
            <person name="Yang D."/>
            <person name="Bader C.D."/>
            <person name="Teijaro C.N."/>
            <person name="Fluegel L."/>
            <person name="Davis C.M."/>
            <person name="Simpson J.R."/>
            <person name="Lauterbach L."/>
            <person name="Steele A.D."/>
            <person name="Gui C."/>
            <person name="Meng S."/>
            <person name="Li G."/>
            <person name="Viehrig K."/>
            <person name="Ye F."/>
            <person name="Su P."/>
            <person name="Kiefer A.F."/>
            <person name="Nichols A."/>
            <person name="Cepeda A.J."/>
            <person name="Yan W."/>
            <person name="Fan B."/>
            <person name="Jiang Y."/>
            <person name="Adhikari A."/>
            <person name="Zheng C.-J."/>
            <person name="Schuster L."/>
            <person name="Cowan T.M."/>
            <person name="Smanski M.J."/>
            <person name="Chevrette M.G."/>
            <person name="De Carvalho L.P.S."/>
            <person name="Shen B."/>
        </authorList>
    </citation>
    <scope>NUCLEOTIDE SEQUENCE [LARGE SCALE GENOMIC DNA]</scope>
    <source>
        <strain evidence="3 4">NPDC049845</strain>
    </source>
</reference>
<feature type="signal peptide" evidence="2">
    <location>
        <begin position="1"/>
        <end position="26"/>
    </location>
</feature>
<evidence type="ECO:0000313" key="4">
    <source>
        <dbReference type="Proteomes" id="UP001612812"/>
    </source>
</evidence>
<dbReference type="Pfam" id="PF13517">
    <property type="entry name" value="FG-GAP_3"/>
    <property type="match status" value="3"/>
</dbReference>
<dbReference type="Pfam" id="PF01839">
    <property type="entry name" value="FG-GAP"/>
    <property type="match status" value="1"/>
</dbReference>
<protein>
    <submittedName>
        <fullName evidence="3">FG-GAP repeat domain-containing protein</fullName>
    </submittedName>
</protein>